<name>A0A8H4EVA1_GIGMA</name>
<dbReference type="PROSITE" id="PS50011">
    <property type="entry name" value="PROTEIN_KINASE_DOM"/>
    <property type="match status" value="1"/>
</dbReference>
<dbReference type="InterPro" id="IPR001245">
    <property type="entry name" value="Ser-Thr/Tyr_kinase_cat_dom"/>
</dbReference>
<dbReference type="Gene3D" id="1.10.510.10">
    <property type="entry name" value="Transferase(Phosphotransferase) domain 1"/>
    <property type="match status" value="1"/>
</dbReference>
<gene>
    <name evidence="2" type="ORF">F8M41_008548</name>
</gene>
<keyword evidence="3" id="KW-1185">Reference proteome</keyword>
<keyword evidence="2" id="KW-0418">Kinase</keyword>
<reference evidence="2 3" key="1">
    <citation type="journal article" date="2019" name="Environ. Microbiol.">
        <title>At the nexus of three kingdoms: the genome of the mycorrhizal fungus Gigaspora margarita provides insights into plant, endobacterial and fungal interactions.</title>
        <authorList>
            <person name="Venice F."/>
            <person name="Ghignone S."/>
            <person name="Salvioli di Fossalunga A."/>
            <person name="Amselem J."/>
            <person name="Novero M."/>
            <person name="Xianan X."/>
            <person name="Sedzielewska Toro K."/>
            <person name="Morin E."/>
            <person name="Lipzen A."/>
            <person name="Grigoriev I.V."/>
            <person name="Henrissat B."/>
            <person name="Martin F.M."/>
            <person name="Bonfante P."/>
        </authorList>
    </citation>
    <scope>NUCLEOTIDE SEQUENCE [LARGE SCALE GENOMIC DNA]</scope>
    <source>
        <strain evidence="2 3">BEG34</strain>
    </source>
</reference>
<comment type="caution">
    <text evidence="2">The sequence shown here is derived from an EMBL/GenBank/DDBJ whole genome shotgun (WGS) entry which is preliminary data.</text>
</comment>
<dbReference type="Proteomes" id="UP000439903">
    <property type="component" value="Unassembled WGS sequence"/>
</dbReference>
<dbReference type="InterPro" id="IPR011009">
    <property type="entry name" value="Kinase-like_dom_sf"/>
</dbReference>
<dbReference type="GO" id="GO:0004674">
    <property type="term" value="F:protein serine/threonine kinase activity"/>
    <property type="evidence" value="ECO:0007669"/>
    <property type="project" value="TreeGrafter"/>
</dbReference>
<dbReference type="SUPFAM" id="SSF56112">
    <property type="entry name" value="Protein kinase-like (PK-like)"/>
    <property type="match status" value="1"/>
</dbReference>
<proteinExistence type="predicted"/>
<dbReference type="InterPro" id="IPR051681">
    <property type="entry name" value="Ser/Thr_Kinases-Pseudokinases"/>
</dbReference>
<evidence type="ECO:0000259" key="1">
    <source>
        <dbReference type="PROSITE" id="PS50011"/>
    </source>
</evidence>
<dbReference type="Pfam" id="PF07714">
    <property type="entry name" value="PK_Tyr_Ser-Thr"/>
    <property type="match status" value="1"/>
</dbReference>
<dbReference type="GO" id="GO:0005524">
    <property type="term" value="F:ATP binding"/>
    <property type="evidence" value="ECO:0007669"/>
    <property type="project" value="InterPro"/>
</dbReference>
<dbReference type="PANTHER" id="PTHR44329">
    <property type="entry name" value="SERINE/THREONINE-PROTEIN KINASE TNNI3K-RELATED"/>
    <property type="match status" value="1"/>
</dbReference>
<dbReference type="EMBL" id="WTPW01000020">
    <property type="protein sequence ID" value="KAF0558628.1"/>
    <property type="molecule type" value="Genomic_DNA"/>
</dbReference>
<sequence length="256" mass="29948">MISIYFTYFDQDVNSLIMANTSKEWLEKSISNGHIKYLEYNKFTNPENIGTGGFGNVDKYEWKDCELTVALKCLKINSSLNEKILEDFIKELKLLRRISDHQNVITFYGVTKDNNGHYNMVLEYANEGTLQEYLKVNFNHLQWTDKLRIAKGITLGLLFLHDDNIIHRDLHSKNILIHQRQPRIADFGLSKQMNESFMTSNSMVQGMPAYVEPQCFIKERYKRDKKSDIYSLGVILWEISSGRPPYQTFQSRNLPK</sequence>
<organism evidence="2 3">
    <name type="scientific">Gigaspora margarita</name>
    <dbReference type="NCBI Taxonomy" id="4874"/>
    <lineage>
        <taxon>Eukaryota</taxon>
        <taxon>Fungi</taxon>
        <taxon>Fungi incertae sedis</taxon>
        <taxon>Mucoromycota</taxon>
        <taxon>Glomeromycotina</taxon>
        <taxon>Glomeromycetes</taxon>
        <taxon>Diversisporales</taxon>
        <taxon>Gigasporaceae</taxon>
        <taxon>Gigaspora</taxon>
    </lineage>
</organism>
<dbReference type="PRINTS" id="PR00109">
    <property type="entry name" value="TYRKINASE"/>
</dbReference>
<dbReference type="AlphaFoldDB" id="A0A8H4EVA1"/>
<protein>
    <submittedName>
        <fullName evidence="2">Kinase-like protein</fullName>
    </submittedName>
</protein>
<dbReference type="PIRSF" id="PIRSF000654">
    <property type="entry name" value="Integrin-linked_kinase"/>
    <property type="match status" value="1"/>
</dbReference>
<dbReference type="OrthoDB" id="2441994at2759"/>
<dbReference type="PANTHER" id="PTHR44329:SF214">
    <property type="entry name" value="PROTEIN KINASE DOMAIN-CONTAINING PROTEIN"/>
    <property type="match status" value="1"/>
</dbReference>
<evidence type="ECO:0000313" key="2">
    <source>
        <dbReference type="EMBL" id="KAF0558628.1"/>
    </source>
</evidence>
<evidence type="ECO:0000313" key="3">
    <source>
        <dbReference type="Proteomes" id="UP000439903"/>
    </source>
</evidence>
<feature type="domain" description="Protein kinase" evidence="1">
    <location>
        <begin position="43"/>
        <end position="256"/>
    </location>
</feature>
<accession>A0A8H4EVA1</accession>
<dbReference type="InterPro" id="IPR000719">
    <property type="entry name" value="Prot_kinase_dom"/>
</dbReference>
<keyword evidence="2" id="KW-0808">Transferase</keyword>